<dbReference type="RefSeq" id="WP_092937825.1">
    <property type="nucleotide sequence ID" value="NZ_FONX01000002.1"/>
</dbReference>
<evidence type="ECO:0000313" key="2">
    <source>
        <dbReference type="EMBL" id="SFE48455.1"/>
    </source>
</evidence>
<dbReference type="Proteomes" id="UP000199119">
    <property type="component" value="Unassembled WGS sequence"/>
</dbReference>
<name>A0A1I2AWU3_9BURK</name>
<dbReference type="SUPFAM" id="SSF55073">
    <property type="entry name" value="Nucleotide cyclase"/>
    <property type="match status" value="1"/>
</dbReference>
<gene>
    <name evidence="2" type="ORF">SAMN04489711_102279</name>
</gene>
<dbReference type="SMART" id="SM00065">
    <property type="entry name" value="GAF"/>
    <property type="match status" value="1"/>
</dbReference>
<dbReference type="AlphaFoldDB" id="A0A1I2AWU3"/>
<feature type="domain" description="GGDEF" evidence="1">
    <location>
        <begin position="203"/>
        <end position="344"/>
    </location>
</feature>
<dbReference type="EMBL" id="FONX01000002">
    <property type="protein sequence ID" value="SFE48455.1"/>
    <property type="molecule type" value="Genomic_DNA"/>
</dbReference>
<dbReference type="OrthoDB" id="9813903at2"/>
<keyword evidence="3" id="KW-1185">Reference proteome</keyword>
<dbReference type="InterPro" id="IPR000160">
    <property type="entry name" value="GGDEF_dom"/>
</dbReference>
<dbReference type="InterPro" id="IPR052163">
    <property type="entry name" value="DGC-Regulatory_Protein"/>
</dbReference>
<organism evidence="2 3">
    <name type="scientific">Paracidovorax wautersii</name>
    <dbReference type="NCBI Taxonomy" id="1177982"/>
    <lineage>
        <taxon>Bacteria</taxon>
        <taxon>Pseudomonadati</taxon>
        <taxon>Pseudomonadota</taxon>
        <taxon>Betaproteobacteria</taxon>
        <taxon>Burkholderiales</taxon>
        <taxon>Comamonadaceae</taxon>
        <taxon>Paracidovorax</taxon>
    </lineage>
</organism>
<reference evidence="3" key="1">
    <citation type="submission" date="2016-10" db="EMBL/GenBank/DDBJ databases">
        <authorList>
            <person name="Varghese N."/>
            <person name="Submissions S."/>
        </authorList>
    </citation>
    <scope>NUCLEOTIDE SEQUENCE [LARGE SCALE GENOMIC DNA]</scope>
    <source>
        <strain evidence="3">DSM 27981</strain>
    </source>
</reference>
<dbReference type="NCBIfam" id="TIGR00254">
    <property type="entry name" value="GGDEF"/>
    <property type="match status" value="1"/>
</dbReference>
<dbReference type="PANTHER" id="PTHR46663">
    <property type="entry name" value="DIGUANYLATE CYCLASE DGCT-RELATED"/>
    <property type="match status" value="1"/>
</dbReference>
<dbReference type="PROSITE" id="PS50887">
    <property type="entry name" value="GGDEF"/>
    <property type="match status" value="1"/>
</dbReference>
<accession>A0A1I2AWU3</accession>
<dbReference type="CDD" id="cd01949">
    <property type="entry name" value="GGDEF"/>
    <property type="match status" value="1"/>
</dbReference>
<dbReference type="SMART" id="SM00267">
    <property type="entry name" value="GGDEF"/>
    <property type="match status" value="1"/>
</dbReference>
<sequence>MNQLFEQLSLSVSTAQNVEELTRPLLEMLQAVTGLESTFLTTVDEAQGMQQVVHVHNTGSLHLHEGVSLAWADSPCRRAMKENLRFANDIPTRWPDMEGMHQLGIQTYTSVPVRNSDGQLFGTLCAVDTQSLPQAPQSERVLILFASLIGRQMEREQLIQQLLETNQRLASFAGTDPLTGLPNRRALMSALQRMLEQGQRRQLEVYVTFLDLDGFKFVNDNYGHEVGDQLLTAIAERLRGALRAEDFVARLGGDEFVAIGLGPALESGAASTPAPESWARRLADATRGHFDLAGASLDYAGASVGTLSLHPETVHQADAVLRLADEAMYQHKMARRLARQCAGQPAARPRD</sequence>
<dbReference type="Pfam" id="PF00990">
    <property type="entry name" value="GGDEF"/>
    <property type="match status" value="1"/>
</dbReference>
<proteinExistence type="predicted"/>
<dbReference type="InterPro" id="IPR003018">
    <property type="entry name" value="GAF"/>
</dbReference>
<dbReference type="Gene3D" id="3.30.450.40">
    <property type="match status" value="1"/>
</dbReference>
<evidence type="ECO:0000259" key="1">
    <source>
        <dbReference type="PROSITE" id="PS50887"/>
    </source>
</evidence>
<dbReference type="Gene3D" id="3.30.70.270">
    <property type="match status" value="1"/>
</dbReference>
<evidence type="ECO:0000313" key="3">
    <source>
        <dbReference type="Proteomes" id="UP000199119"/>
    </source>
</evidence>
<dbReference type="InterPro" id="IPR029016">
    <property type="entry name" value="GAF-like_dom_sf"/>
</dbReference>
<dbReference type="PANTHER" id="PTHR46663:SF2">
    <property type="entry name" value="GGDEF DOMAIN-CONTAINING PROTEIN"/>
    <property type="match status" value="1"/>
</dbReference>
<protein>
    <submittedName>
        <fullName evidence="2">Diguanylate cyclase with GAF sensor</fullName>
    </submittedName>
</protein>
<dbReference type="InterPro" id="IPR029787">
    <property type="entry name" value="Nucleotide_cyclase"/>
</dbReference>
<dbReference type="STRING" id="1177982.SAMN04489711_102279"/>
<dbReference type="Pfam" id="PF01590">
    <property type="entry name" value="GAF"/>
    <property type="match status" value="1"/>
</dbReference>
<dbReference type="InterPro" id="IPR043128">
    <property type="entry name" value="Rev_trsase/Diguanyl_cyclase"/>
</dbReference>
<dbReference type="SUPFAM" id="SSF55781">
    <property type="entry name" value="GAF domain-like"/>
    <property type="match status" value="1"/>
</dbReference>